<keyword evidence="3" id="KW-1185">Reference proteome</keyword>
<dbReference type="HOGENOM" id="CLU_2940120_0_0_9"/>
<proteinExistence type="predicted"/>
<accession>G8TW58</accession>
<dbReference type="EMBL" id="CP003179">
    <property type="protein sequence ID" value="AEW05985.1"/>
    <property type="molecule type" value="Genomic_DNA"/>
</dbReference>
<protein>
    <submittedName>
        <fullName evidence="2">Uncharacterized protein</fullName>
    </submittedName>
</protein>
<keyword evidence="1" id="KW-0472">Membrane</keyword>
<name>G8TW58_SULAD</name>
<dbReference type="AlphaFoldDB" id="G8TW58"/>
<reference evidence="2 3" key="2">
    <citation type="journal article" date="2012" name="Stand. Genomic Sci.">
        <title>Complete genome sequence of the moderately thermophilic mineral-sulfide-oxidizing firmicute Sulfobacillus acidophilus type strain (NAL(T)).</title>
        <authorList>
            <person name="Anderson I."/>
            <person name="Chertkov O."/>
            <person name="Chen A."/>
            <person name="Saunders E."/>
            <person name="Lapidus A."/>
            <person name="Nolan M."/>
            <person name="Lucas S."/>
            <person name="Hammon N."/>
            <person name="Deshpande S."/>
            <person name="Cheng J.F."/>
            <person name="Han C."/>
            <person name="Tapia R."/>
            <person name="Goodwin L.A."/>
            <person name="Pitluck S."/>
            <person name="Liolios K."/>
            <person name="Pagani I."/>
            <person name="Ivanova N."/>
            <person name="Mikhailova N."/>
            <person name="Pati A."/>
            <person name="Palaniappan K."/>
            <person name="Land M."/>
            <person name="Pan C."/>
            <person name="Rohde M."/>
            <person name="Pukall R."/>
            <person name="Goker M."/>
            <person name="Detter J.C."/>
            <person name="Woyke T."/>
            <person name="Bristow J."/>
            <person name="Eisen J.A."/>
            <person name="Markowitz V."/>
            <person name="Hugenholtz P."/>
            <person name="Kyrpides N.C."/>
            <person name="Klenk H.P."/>
            <person name="Mavromatis K."/>
        </authorList>
    </citation>
    <scope>NUCLEOTIDE SEQUENCE [LARGE SCALE GENOMIC DNA]</scope>
    <source>
        <strain evidence="3">ATCC 700253 / DSM 10332 / NAL</strain>
    </source>
</reference>
<organism evidence="2 3">
    <name type="scientific">Sulfobacillus acidophilus (strain ATCC 700253 / DSM 10332 / NAL)</name>
    <dbReference type="NCBI Taxonomy" id="679936"/>
    <lineage>
        <taxon>Bacteria</taxon>
        <taxon>Bacillati</taxon>
        <taxon>Bacillota</taxon>
        <taxon>Clostridia</taxon>
        <taxon>Eubacteriales</taxon>
        <taxon>Clostridiales Family XVII. Incertae Sedis</taxon>
        <taxon>Sulfobacillus</taxon>
    </lineage>
</organism>
<evidence type="ECO:0000313" key="2">
    <source>
        <dbReference type="EMBL" id="AEW05985.1"/>
    </source>
</evidence>
<dbReference type="Proteomes" id="UP000005439">
    <property type="component" value="Chromosome"/>
</dbReference>
<keyword evidence="1" id="KW-0812">Transmembrane</keyword>
<sequence>MCSSWSRAFMALGLMGSFVSHWFFVLWVVPFGSLVLSRLLHRPVWPQTGACAVDPKKTGRTFQPDPPSS</sequence>
<evidence type="ECO:0000313" key="3">
    <source>
        <dbReference type="Proteomes" id="UP000005439"/>
    </source>
</evidence>
<dbReference type="KEGG" id="sap:Sulac_2523"/>
<evidence type="ECO:0000256" key="1">
    <source>
        <dbReference type="SAM" id="Phobius"/>
    </source>
</evidence>
<dbReference type="PATRIC" id="fig|679936.5.peg.2611"/>
<reference evidence="3" key="1">
    <citation type="submission" date="2011-12" db="EMBL/GenBank/DDBJ databases">
        <title>The complete genome of chromosome of Sulfobacillus acidophilus DSM 10332.</title>
        <authorList>
            <person name="Lucas S."/>
            <person name="Han J."/>
            <person name="Lapidus A."/>
            <person name="Bruce D."/>
            <person name="Goodwin L."/>
            <person name="Pitluck S."/>
            <person name="Peters L."/>
            <person name="Kyrpides N."/>
            <person name="Mavromatis K."/>
            <person name="Ivanova N."/>
            <person name="Mikhailova N."/>
            <person name="Chertkov O."/>
            <person name="Saunders E."/>
            <person name="Detter J.C."/>
            <person name="Tapia R."/>
            <person name="Han C."/>
            <person name="Land M."/>
            <person name="Hauser L."/>
            <person name="Markowitz V."/>
            <person name="Cheng J.-F."/>
            <person name="Hugenholtz P."/>
            <person name="Woyke T."/>
            <person name="Wu D."/>
            <person name="Pukall R."/>
            <person name="Gehrich-Schroeter G."/>
            <person name="Schneider S."/>
            <person name="Klenk H.-P."/>
            <person name="Eisen J.A."/>
        </authorList>
    </citation>
    <scope>NUCLEOTIDE SEQUENCE [LARGE SCALE GENOMIC DNA]</scope>
    <source>
        <strain evidence="3">ATCC 700253 / DSM 10332 / NAL</strain>
    </source>
</reference>
<keyword evidence="1" id="KW-1133">Transmembrane helix</keyword>
<dbReference type="STRING" id="679936.Sulac_2523"/>
<feature type="transmembrane region" description="Helical" evidence="1">
    <location>
        <begin position="12"/>
        <end position="36"/>
    </location>
</feature>
<gene>
    <name evidence="2" type="ordered locus">Sulac_2523</name>
</gene>